<comment type="caution">
    <text evidence="9">Lacks conserved residue(s) required for the propagation of feature annotation.</text>
</comment>
<accession>A0A6P3W802</accession>
<dbReference type="SMART" id="SM00235">
    <property type="entry name" value="ZnMc"/>
    <property type="match status" value="1"/>
</dbReference>
<evidence type="ECO:0000256" key="4">
    <source>
        <dbReference type="ARBA" id="ARBA00022801"/>
    </source>
</evidence>
<dbReference type="AlphaFoldDB" id="A0A6P3W802"/>
<evidence type="ECO:0000256" key="2">
    <source>
        <dbReference type="ARBA" id="ARBA00022723"/>
    </source>
</evidence>
<feature type="domain" description="Peptidase M12A" evidence="11">
    <location>
        <begin position="66"/>
        <end position="270"/>
    </location>
</feature>
<dbReference type="InterPro" id="IPR024079">
    <property type="entry name" value="MetalloPept_cat_dom_sf"/>
</dbReference>
<evidence type="ECO:0000256" key="7">
    <source>
        <dbReference type="ARBA" id="ARBA00023145"/>
    </source>
</evidence>
<feature type="active site" evidence="9">
    <location>
        <position position="171"/>
    </location>
</feature>
<keyword evidence="7" id="KW-0865">Zymogen</keyword>
<dbReference type="PRINTS" id="PR00480">
    <property type="entry name" value="ASTACIN"/>
</dbReference>
<sequence length="273" mass="31674">MAGFKFVTPFLAVLLVSSVWTADLENEMSEEEASEDLPVSMQLHRANFGLIHAADEPPLVDDITMDFVTGRFSDPCTSRGCMWPKSKNGKVQVPYYISSDFSPREKAIIQRGLDSFASSTCIRFKPRWDERDYLGIYSKNGCYSYIGRRGGQQIVSLSRKGCLHQGTIQHELLHTLGFNHEQTRSDRDRYIRVIWENIIDNKRHNFNKMKTLNQNTPYDYNSVMQYHRFAFSKNKKPTMVPVPNNDVEFGKAREMSKNDIIKVNRLYKCHKRK</sequence>
<keyword evidence="12" id="KW-1185">Reference proteome</keyword>
<dbReference type="GO" id="GO:0008270">
    <property type="term" value="F:zinc ion binding"/>
    <property type="evidence" value="ECO:0007669"/>
    <property type="project" value="UniProtKB-UniRule"/>
</dbReference>
<feature type="binding site" evidence="9">
    <location>
        <position position="174"/>
    </location>
    <ligand>
        <name>Zn(2+)</name>
        <dbReference type="ChEBI" id="CHEBI:29105"/>
        <note>catalytic</note>
    </ligand>
</feature>
<gene>
    <name evidence="13" type="primary">LOC105908069</name>
</gene>
<feature type="binding site" evidence="9">
    <location>
        <position position="180"/>
    </location>
    <ligand>
        <name>Zn(2+)</name>
        <dbReference type="ChEBI" id="CHEBI:29105"/>
        <note>catalytic</note>
    </ligand>
</feature>
<comment type="cofactor">
    <cofactor evidence="9 10">
        <name>Zn(2+)</name>
        <dbReference type="ChEBI" id="CHEBI:29105"/>
    </cofactor>
    <text evidence="9 10">Binds 1 zinc ion per subunit.</text>
</comment>
<keyword evidence="2 9" id="KW-0479">Metal-binding</keyword>
<dbReference type="GO" id="GO:0004222">
    <property type="term" value="F:metalloendopeptidase activity"/>
    <property type="evidence" value="ECO:0007669"/>
    <property type="project" value="UniProtKB-UniRule"/>
</dbReference>
<evidence type="ECO:0000256" key="6">
    <source>
        <dbReference type="ARBA" id="ARBA00023049"/>
    </source>
</evidence>
<dbReference type="PANTHER" id="PTHR10127">
    <property type="entry name" value="DISCOIDIN, CUB, EGF, LAMININ , AND ZINC METALLOPROTEASE DOMAIN CONTAINING"/>
    <property type="match status" value="1"/>
</dbReference>
<dbReference type="FunFam" id="3.40.390.10:FF:000040">
    <property type="entry name" value="Metalloendopeptidase"/>
    <property type="match status" value="1"/>
</dbReference>
<dbReference type="SUPFAM" id="SSF55486">
    <property type="entry name" value="Metalloproteases ('zincins'), catalytic domain"/>
    <property type="match status" value="1"/>
</dbReference>
<protein>
    <recommendedName>
        <fullName evidence="10">Metalloendopeptidase</fullName>
        <ecNumber evidence="10">3.4.24.-</ecNumber>
    </recommendedName>
</protein>
<proteinExistence type="predicted"/>
<evidence type="ECO:0000313" key="12">
    <source>
        <dbReference type="Proteomes" id="UP000515152"/>
    </source>
</evidence>
<dbReference type="PANTHER" id="PTHR10127:SF779">
    <property type="entry name" value="METALLOENDOPEPTIDASE"/>
    <property type="match status" value="1"/>
</dbReference>
<feature type="signal peptide" evidence="10">
    <location>
        <begin position="1"/>
        <end position="21"/>
    </location>
</feature>
<keyword evidence="8" id="KW-1015">Disulfide bond</keyword>
<dbReference type="EC" id="3.4.24.-" evidence="10"/>
<evidence type="ECO:0000256" key="8">
    <source>
        <dbReference type="ARBA" id="ARBA00023157"/>
    </source>
</evidence>
<keyword evidence="5 9" id="KW-0862">Zinc</keyword>
<organism evidence="12 13">
    <name type="scientific">Clupea harengus</name>
    <name type="common">Atlantic herring</name>
    <dbReference type="NCBI Taxonomy" id="7950"/>
    <lineage>
        <taxon>Eukaryota</taxon>
        <taxon>Metazoa</taxon>
        <taxon>Chordata</taxon>
        <taxon>Craniata</taxon>
        <taxon>Vertebrata</taxon>
        <taxon>Euteleostomi</taxon>
        <taxon>Actinopterygii</taxon>
        <taxon>Neopterygii</taxon>
        <taxon>Teleostei</taxon>
        <taxon>Clupei</taxon>
        <taxon>Clupeiformes</taxon>
        <taxon>Clupeoidei</taxon>
        <taxon>Clupeidae</taxon>
        <taxon>Clupea</taxon>
    </lineage>
</organism>
<evidence type="ECO:0000256" key="10">
    <source>
        <dbReference type="RuleBase" id="RU361183"/>
    </source>
</evidence>
<dbReference type="GO" id="GO:0006508">
    <property type="term" value="P:proteolysis"/>
    <property type="evidence" value="ECO:0007669"/>
    <property type="project" value="UniProtKB-KW"/>
</dbReference>
<keyword evidence="1 9" id="KW-0645">Protease</keyword>
<dbReference type="InterPro" id="IPR001506">
    <property type="entry name" value="Peptidase_M12A"/>
</dbReference>
<keyword evidence="4 9" id="KW-0378">Hydrolase</keyword>
<dbReference type="GeneID" id="105908069"/>
<evidence type="ECO:0000256" key="5">
    <source>
        <dbReference type="ARBA" id="ARBA00022833"/>
    </source>
</evidence>
<dbReference type="PROSITE" id="PS51864">
    <property type="entry name" value="ASTACIN"/>
    <property type="match status" value="1"/>
</dbReference>
<evidence type="ECO:0000259" key="11">
    <source>
        <dbReference type="PROSITE" id="PS51864"/>
    </source>
</evidence>
<name>A0A6P3W802_CLUHA</name>
<dbReference type="Pfam" id="PF01400">
    <property type="entry name" value="Astacin"/>
    <property type="match status" value="1"/>
</dbReference>
<evidence type="ECO:0000256" key="1">
    <source>
        <dbReference type="ARBA" id="ARBA00022670"/>
    </source>
</evidence>
<dbReference type="InterPro" id="IPR006026">
    <property type="entry name" value="Peptidase_Metallo"/>
</dbReference>
<keyword evidence="3 10" id="KW-0732">Signal</keyword>
<keyword evidence="6 9" id="KW-0482">Metalloprotease</keyword>
<dbReference type="KEGG" id="char:105908069"/>
<dbReference type="RefSeq" id="XP_012691988.2">
    <property type="nucleotide sequence ID" value="XM_012836534.3"/>
</dbReference>
<feature type="chain" id="PRO_5028514499" description="Metalloendopeptidase" evidence="10">
    <location>
        <begin position="22"/>
        <end position="273"/>
    </location>
</feature>
<dbReference type="Proteomes" id="UP000515152">
    <property type="component" value="Chromosome 6"/>
</dbReference>
<evidence type="ECO:0000256" key="3">
    <source>
        <dbReference type="ARBA" id="ARBA00022729"/>
    </source>
</evidence>
<evidence type="ECO:0000256" key="9">
    <source>
        <dbReference type="PROSITE-ProRule" id="PRU01211"/>
    </source>
</evidence>
<feature type="binding site" evidence="9">
    <location>
        <position position="170"/>
    </location>
    <ligand>
        <name>Zn(2+)</name>
        <dbReference type="ChEBI" id="CHEBI:29105"/>
        <note>catalytic</note>
    </ligand>
</feature>
<evidence type="ECO:0000313" key="13">
    <source>
        <dbReference type="RefSeq" id="XP_012691988.2"/>
    </source>
</evidence>
<reference evidence="13" key="1">
    <citation type="submission" date="2025-08" db="UniProtKB">
        <authorList>
            <consortium name="RefSeq"/>
        </authorList>
    </citation>
    <scope>IDENTIFICATION</scope>
</reference>
<dbReference type="OrthoDB" id="291007at2759"/>
<dbReference type="Gene3D" id="3.40.390.10">
    <property type="entry name" value="Collagenase (Catalytic Domain)"/>
    <property type="match status" value="1"/>
</dbReference>